<feature type="signal peptide" evidence="7">
    <location>
        <begin position="1"/>
        <end position="20"/>
    </location>
</feature>
<dbReference type="InterPro" id="IPR013162">
    <property type="entry name" value="CD80_C2-set"/>
</dbReference>
<dbReference type="Pfam" id="PF08205">
    <property type="entry name" value="C2-set_2"/>
    <property type="match status" value="1"/>
</dbReference>
<dbReference type="Proteomes" id="UP000515158">
    <property type="component" value="Unplaced"/>
</dbReference>
<sequence length="268" mass="29086">MPPLSLLGIYLALLCLSVLALKDMHMRLPVAAQAGQAVALSCQYDLEGSQLYSIKWYRDDAEFYSFVPKEQPATRLYPDQGIAVDLARSDSNNVTLLNVTRSQGGFYKCEVSADMPYFHTGIKTEYLTVFEPPSRKPDLTVEKLSGGAVRANCSSGPSYPAANITWFIDNVEHRPGPAVHVHGGGDQDEWSSSTLRLEAKAVAKAARSLRCEASVYSVWRRASDDAPLRADHPQLAPVRGAASDCEQCPTNGCKSNKAASMTSGSPND</sequence>
<dbReference type="InterPro" id="IPR003599">
    <property type="entry name" value="Ig_sub"/>
</dbReference>
<dbReference type="SMART" id="SM00409">
    <property type="entry name" value="IG"/>
    <property type="match status" value="1"/>
</dbReference>
<evidence type="ECO:0000313" key="9">
    <source>
        <dbReference type="Proteomes" id="UP000515158"/>
    </source>
</evidence>
<dbReference type="SUPFAM" id="SSF48726">
    <property type="entry name" value="Immunoglobulin"/>
    <property type="match status" value="2"/>
</dbReference>
<keyword evidence="7" id="KW-0732">Signal</keyword>
<keyword evidence="5" id="KW-1015">Disulfide bond</keyword>
<keyword evidence="2" id="KW-0812">Transmembrane</keyword>
<evidence type="ECO:0000256" key="7">
    <source>
        <dbReference type="SAM" id="SignalP"/>
    </source>
</evidence>
<dbReference type="Gene3D" id="2.60.40.10">
    <property type="entry name" value="Immunoglobulins"/>
    <property type="match status" value="2"/>
</dbReference>
<evidence type="ECO:0000256" key="6">
    <source>
        <dbReference type="SAM" id="MobiDB-lite"/>
    </source>
</evidence>
<dbReference type="PANTHER" id="PTHR21261:SF17">
    <property type="entry name" value="BEAT VI"/>
    <property type="match status" value="1"/>
</dbReference>
<evidence type="ECO:0000256" key="1">
    <source>
        <dbReference type="ARBA" id="ARBA00004167"/>
    </source>
</evidence>
<accession>A0A6P8Z2Y2</accession>
<evidence type="ECO:0000259" key="8">
    <source>
        <dbReference type="PROSITE" id="PS50835"/>
    </source>
</evidence>
<dbReference type="InterPro" id="IPR007110">
    <property type="entry name" value="Ig-like_dom"/>
</dbReference>
<evidence type="ECO:0000256" key="2">
    <source>
        <dbReference type="ARBA" id="ARBA00022692"/>
    </source>
</evidence>
<dbReference type="KEGG" id="tpal:117648448"/>
<proteinExistence type="predicted"/>
<protein>
    <submittedName>
        <fullName evidence="10">V-set and immunoglobulin domain-containing protein 2-like</fullName>
    </submittedName>
</protein>
<gene>
    <name evidence="10" type="primary">LOC117648448</name>
</gene>
<dbReference type="RefSeq" id="XP_034246843.1">
    <property type="nucleotide sequence ID" value="XM_034390952.1"/>
</dbReference>
<dbReference type="InterPro" id="IPR013783">
    <property type="entry name" value="Ig-like_fold"/>
</dbReference>
<dbReference type="FunFam" id="2.60.40.10:FF:000437">
    <property type="entry name" value="Beat-IIIc, isoform A"/>
    <property type="match status" value="1"/>
</dbReference>
<evidence type="ECO:0000256" key="4">
    <source>
        <dbReference type="ARBA" id="ARBA00023136"/>
    </source>
</evidence>
<dbReference type="InParanoid" id="A0A6P8Z2Y2"/>
<feature type="compositionally biased region" description="Polar residues" evidence="6">
    <location>
        <begin position="248"/>
        <end position="268"/>
    </location>
</feature>
<dbReference type="InterPro" id="IPR036179">
    <property type="entry name" value="Ig-like_dom_sf"/>
</dbReference>
<dbReference type="InterPro" id="IPR013106">
    <property type="entry name" value="Ig_V-set"/>
</dbReference>
<dbReference type="Pfam" id="PF07686">
    <property type="entry name" value="V-set"/>
    <property type="match status" value="1"/>
</dbReference>
<dbReference type="PROSITE" id="PS50835">
    <property type="entry name" value="IG_LIKE"/>
    <property type="match status" value="1"/>
</dbReference>
<evidence type="ECO:0000256" key="5">
    <source>
        <dbReference type="ARBA" id="ARBA00023157"/>
    </source>
</evidence>
<evidence type="ECO:0000256" key="3">
    <source>
        <dbReference type="ARBA" id="ARBA00022989"/>
    </source>
</evidence>
<dbReference type="PANTHER" id="PTHR21261">
    <property type="entry name" value="BEAT PROTEIN"/>
    <property type="match status" value="1"/>
</dbReference>
<keyword evidence="4" id="KW-0472">Membrane</keyword>
<feature type="region of interest" description="Disordered" evidence="6">
    <location>
        <begin position="239"/>
        <end position="268"/>
    </location>
</feature>
<dbReference type="GO" id="GO:0016020">
    <property type="term" value="C:membrane"/>
    <property type="evidence" value="ECO:0007669"/>
    <property type="project" value="UniProtKB-SubCell"/>
</dbReference>
<feature type="domain" description="Ig-like" evidence="8">
    <location>
        <begin position="2"/>
        <end position="112"/>
    </location>
</feature>
<dbReference type="OrthoDB" id="6343941at2759"/>
<keyword evidence="3" id="KW-1133">Transmembrane helix</keyword>
<dbReference type="GeneID" id="117648448"/>
<organism evidence="10">
    <name type="scientific">Thrips palmi</name>
    <name type="common">Melon thrips</name>
    <dbReference type="NCBI Taxonomy" id="161013"/>
    <lineage>
        <taxon>Eukaryota</taxon>
        <taxon>Metazoa</taxon>
        <taxon>Ecdysozoa</taxon>
        <taxon>Arthropoda</taxon>
        <taxon>Hexapoda</taxon>
        <taxon>Insecta</taxon>
        <taxon>Pterygota</taxon>
        <taxon>Neoptera</taxon>
        <taxon>Paraneoptera</taxon>
        <taxon>Thysanoptera</taxon>
        <taxon>Terebrantia</taxon>
        <taxon>Thripoidea</taxon>
        <taxon>Thripidae</taxon>
        <taxon>Thrips</taxon>
    </lineage>
</organism>
<comment type="subcellular location">
    <subcellularLocation>
        <location evidence="1">Membrane</location>
        <topology evidence="1">Single-pass membrane protein</topology>
    </subcellularLocation>
</comment>
<reference evidence="10" key="1">
    <citation type="submission" date="2025-08" db="UniProtKB">
        <authorList>
            <consortium name="RefSeq"/>
        </authorList>
    </citation>
    <scope>IDENTIFICATION</scope>
    <source>
        <tissue evidence="10">Total insect</tissue>
    </source>
</reference>
<feature type="chain" id="PRO_5027997602" evidence="7">
    <location>
        <begin position="21"/>
        <end position="268"/>
    </location>
</feature>
<name>A0A6P8Z2Y2_THRPL</name>
<evidence type="ECO:0000313" key="10">
    <source>
        <dbReference type="RefSeq" id="XP_034246843.1"/>
    </source>
</evidence>
<dbReference type="AlphaFoldDB" id="A0A6P8Z2Y2"/>
<dbReference type="FunCoup" id="A0A6P8Z2Y2">
    <property type="interactions" value="71"/>
</dbReference>
<keyword evidence="9" id="KW-1185">Reference proteome</keyword>